<evidence type="ECO:0000313" key="6">
    <source>
        <dbReference type="EMBL" id="CBN74594.1"/>
    </source>
</evidence>
<dbReference type="Proteomes" id="UP000002630">
    <property type="component" value="Linkage Group LG19"/>
</dbReference>
<feature type="region of interest" description="Disordered" evidence="5">
    <location>
        <begin position="182"/>
        <end position="203"/>
    </location>
</feature>
<keyword evidence="7" id="KW-1185">Reference proteome</keyword>
<dbReference type="eggNOG" id="KOG3198">
    <property type="taxonomic scope" value="Eukaryota"/>
</dbReference>
<dbReference type="FunCoup" id="D8LKK4">
    <property type="interactions" value="314"/>
</dbReference>
<dbReference type="STRING" id="2880.D8LKK4"/>
<comment type="subcellular location">
    <subcellularLocation>
        <location evidence="1">Cytoplasm</location>
    </subcellularLocation>
</comment>
<protein>
    <submittedName>
        <fullName evidence="6">Uncharacterized protein</fullName>
    </submittedName>
</protein>
<dbReference type="EMBL" id="FN649744">
    <property type="protein sequence ID" value="CBN74594.1"/>
    <property type="molecule type" value="Genomic_DNA"/>
</dbReference>
<dbReference type="GO" id="GO:0006617">
    <property type="term" value="P:SRP-dependent cotranslational protein targeting to membrane, signal sequence recognition"/>
    <property type="evidence" value="ECO:0007669"/>
    <property type="project" value="TreeGrafter"/>
</dbReference>
<reference evidence="6 7" key="1">
    <citation type="journal article" date="2010" name="Nature">
        <title>The Ectocarpus genome and the independent evolution of multicellularity in brown algae.</title>
        <authorList>
            <person name="Cock J.M."/>
            <person name="Sterck L."/>
            <person name="Rouze P."/>
            <person name="Scornet D."/>
            <person name="Allen A.E."/>
            <person name="Amoutzias G."/>
            <person name="Anthouard V."/>
            <person name="Artiguenave F."/>
            <person name="Aury J.M."/>
            <person name="Badger J.H."/>
            <person name="Beszteri B."/>
            <person name="Billiau K."/>
            <person name="Bonnet E."/>
            <person name="Bothwell J.H."/>
            <person name="Bowler C."/>
            <person name="Boyen C."/>
            <person name="Brownlee C."/>
            <person name="Carrano C.J."/>
            <person name="Charrier B."/>
            <person name="Cho G.Y."/>
            <person name="Coelho S.M."/>
            <person name="Collen J."/>
            <person name="Corre E."/>
            <person name="Da Silva C."/>
            <person name="Delage L."/>
            <person name="Delaroque N."/>
            <person name="Dittami S.M."/>
            <person name="Doulbeau S."/>
            <person name="Elias M."/>
            <person name="Farnham G."/>
            <person name="Gachon C.M."/>
            <person name="Gschloessl B."/>
            <person name="Heesch S."/>
            <person name="Jabbari K."/>
            <person name="Jubin C."/>
            <person name="Kawai H."/>
            <person name="Kimura K."/>
            <person name="Kloareg B."/>
            <person name="Kupper F.C."/>
            <person name="Lang D."/>
            <person name="Le Bail A."/>
            <person name="Leblanc C."/>
            <person name="Lerouge P."/>
            <person name="Lohr M."/>
            <person name="Lopez P.J."/>
            <person name="Martens C."/>
            <person name="Maumus F."/>
            <person name="Michel G."/>
            <person name="Miranda-Saavedra D."/>
            <person name="Morales J."/>
            <person name="Moreau H."/>
            <person name="Motomura T."/>
            <person name="Nagasato C."/>
            <person name="Napoli C.A."/>
            <person name="Nelson D.R."/>
            <person name="Nyvall-Collen P."/>
            <person name="Peters A.F."/>
            <person name="Pommier C."/>
            <person name="Potin P."/>
            <person name="Poulain J."/>
            <person name="Quesneville H."/>
            <person name="Read B."/>
            <person name="Rensing S.A."/>
            <person name="Ritter A."/>
            <person name="Rousvoal S."/>
            <person name="Samanta M."/>
            <person name="Samson G."/>
            <person name="Schroeder D.C."/>
            <person name="Segurens B."/>
            <person name="Strittmatter M."/>
            <person name="Tonon T."/>
            <person name="Tregear J.W."/>
            <person name="Valentin K."/>
            <person name="von Dassow P."/>
            <person name="Yamagishi T."/>
            <person name="Van de Peer Y."/>
            <person name="Wincker P."/>
        </authorList>
    </citation>
    <scope>NUCLEOTIDE SEQUENCE [LARGE SCALE GENOMIC DNA]</scope>
    <source>
        <strain evidence="7">Ec32 / CCAP1310/4</strain>
    </source>
</reference>
<keyword evidence="4" id="KW-0687">Ribonucleoprotein</keyword>
<dbReference type="PANTHER" id="PTHR17453">
    <property type="entry name" value="SIGNAL RECOGNITION PARTICLE 19 KD PROTEIN"/>
    <property type="match status" value="1"/>
</dbReference>
<sequence>MSRRRVVVKQQKPQGGGMQAAMKEMANFEDGMPTPYIPPDKNSLYVRPAEALRRMDVSKLIVIWPNNVDSTRTIKRGRRIPKASGCPSPTVEDMSQVLEFLQLWHAVEPYKAYPREPWVLGRVRVRLADEDGVPWNPEVPDRPSLMKKMGELMPNLKSRIDRISKAKKDAEALARAEKEKAAAAVAAASQSNMKKKGKKKGKR</sequence>
<dbReference type="GO" id="GO:0008312">
    <property type="term" value="F:7S RNA binding"/>
    <property type="evidence" value="ECO:0007669"/>
    <property type="project" value="InterPro"/>
</dbReference>
<evidence type="ECO:0000256" key="1">
    <source>
        <dbReference type="ARBA" id="ARBA00004496"/>
    </source>
</evidence>
<dbReference type="Pfam" id="PF01922">
    <property type="entry name" value="SRP19"/>
    <property type="match status" value="1"/>
</dbReference>
<dbReference type="GO" id="GO:0005786">
    <property type="term" value="C:signal recognition particle, endoplasmic reticulum targeting"/>
    <property type="evidence" value="ECO:0007669"/>
    <property type="project" value="UniProtKB-KW"/>
</dbReference>
<dbReference type="Gene3D" id="3.30.56.30">
    <property type="entry name" value="Signal recognition particle, SRP19-like subunit"/>
    <property type="match status" value="1"/>
</dbReference>
<feature type="compositionally biased region" description="Basic residues" evidence="5">
    <location>
        <begin position="193"/>
        <end position="203"/>
    </location>
</feature>
<keyword evidence="2" id="KW-0963">Cytoplasm</keyword>
<dbReference type="EMBL" id="FN648487">
    <property type="protein sequence ID" value="CBN74594.1"/>
    <property type="molecule type" value="Genomic_DNA"/>
</dbReference>
<dbReference type="SUPFAM" id="SSF69695">
    <property type="entry name" value="SRP19"/>
    <property type="match status" value="1"/>
</dbReference>
<evidence type="ECO:0000256" key="2">
    <source>
        <dbReference type="ARBA" id="ARBA00022490"/>
    </source>
</evidence>
<evidence type="ECO:0000313" key="7">
    <source>
        <dbReference type="Proteomes" id="UP000002630"/>
    </source>
</evidence>
<gene>
    <name evidence="6" type="ORF">Esi_0030_0134</name>
</gene>
<name>D8LKK4_ECTSI</name>
<dbReference type="InterPro" id="IPR002778">
    <property type="entry name" value="Signal_recog_particle_SRP19"/>
</dbReference>
<keyword evidence="3" id="KW-0733">Signal recognition particle</keyword>
<dbReference type="AlphaFoldDB" id="D8LKK4"/>
<proteinExistence type="predicted"/>
<dbReference type="PANTHER" id="PTHR17453:SF0">
    <property type="entry name" value="SIGNAL RECOGNITION PARTICLE 19 KDA PROTEIN"/>
    <property type="match status" value="1"/>
</dbReference>
<dbReference type="InParanoid" id="D8LKK4"/>
<organism evidence="6 7">
    <name type="scientific">Ectocarpus siliculosus</name>
    <name type="common">Brown alga</name>
    <name type="synonym">Conferva siliculosa</name>
    <dbReference type="NCBI Taxonomy" id="2880"/>
    <lineage>
        <taxon>Eukaryota</taxon>
        <taxon>Sar</taxon>
        <taxon>Stramenopiles</taxon>
        <taxon>Ochrophyta</taxon>
        <taxon>PX clade</taxon>
        <taxon>Phaeophyceae</taxon>
        <taxon>Ectocarpales</taxon>
        <taxon>Ectocarpaceae</taxon>
        <taxon>Ectocarpus</taxon>
    </lineage>
</organism>
<accession>D8LKK4</accession>
<dbReference type="OMA" id="MKEMANF"/>
<evidence type="ECO:0000256" key="4">
    <source>
        <dbReference type="ARBA" id="ARBA00023274"/>
    </source>
</evidence>
<dbReference type="OrthoDB" id="2190947at2759"/>
<evidence type="ECO:0000256" key="5">
    <source>
        <dbReference type="SAM" id="MobiDB-lite"/>
    </source>
</evidence>
<evidence type="ECO:0000256" key="3">
    <source>
        <dbReference type="ARBA" id="ARBA00023135"/>
    </source>
</evidence>
<dbReference type="InterPro" id="IPR036521">
    <property type="entry name" value="SRP19-like_sf"/>
</dbReference>